<accession>A0A934VSH1</accession>
<dbReference type="PANTHER" id="PTHR43739:SF5">
    <property type="entry name" value="EXO-ALPHA-SIALIDASE"/>
    <property type="match status" value="1"/>
</dbReference>
<proteinExistence type="predicted"/>
<protein>
    <submittedName>
        <fullName evidence="1">Exo-alpha-sialidase</fullName>
    </submittedName>
</protein>
<organism evidence="1 2">
    <name type="scientific">Pelagicoccus mobilis</name>
    <dbReference type="NCBI Taxonomy" id="415221"/>
    <lineage>
        <taxon>Bacteria</taxon>
        <taxon>Pseudomonadati</taxon>
        <taxon>Verrucomicrobiota</taxon>
        <taxon>Opitutia</taxon>
        <taxon>Puniceicoccales</taxon>
        <taxon>Pelagicoccaceae</taxon>
        <taxon>Pelagicoccus</taxon>
    </lineage>
</organism>
<dbReference type="GO" id="GO:0010411">
    <property type="term" value="P:xyloglucan metabolic process"/>
    <property type="evidence" value="ECO:0007669"/>
    <property type="project" value="TreeGrafter"/>
</dbReference>
<gene>
    <name evidence="1" type="ORF">JIN87_17415</name>
</gene>
<evidence type="ECO:0000313" key="1">
    <source>
        <dbReference type="EMBL" id="MBK1878663.1"/>
    </source>
</evidence>
<dbReference type="Gene3D" id="2.130.10.10">
    <property type="entry name" value="YVTN repeat-like/Quinoprotein amine dehydrogenase"/>
    <property type="match status" value="1"/>
</dbReference>
<name>A0A934VSH1_9BACT</name>
<dbReference type="SUPFAM" id="SSF110296">
    <property type="entry name" value="Oligoxyloglucan reducing end-specific cellobiohydrolase"/>
    <property type="match status" value="1"/>
</dbReference>
<keyword evidence="2" id="KW-1185">Reference proteome</keyword>
<dbReference type="Proteomes" id="UP000617628">
    <property type="component" value="Unassembled WGS sequence"/>
</dbReference>
<reference evidence="1" key="1">
    <citation type="submission" date="2021-01" db="EMBL/GenBank/DDBJ databases">
        <title>Modified the classification status of verrucomicrobia.</title>
        <authorList>
            <person name="Feng X."/>
        </authorList>
    </citation>
    <scope>NUCLEOTIDE SEQUENCE</scope>
    <source>
        <strain evidence="1">KCTC 13126</strain>
    </source>
</reference>
<dbReference type="AlphaFoldDB" id="A0A934VSH1"/>
<comment type="caution">
    <text evidence="1">The sequence shown here is derived from an EMBL/GenBank/DDBJ whole genome shotgun (WGS) entry which is preliminary data.</text>
</comment>
<dbReference type="RefSeq" id="WP_200356875.1">
    <property type="nucleotide sequence ID" value="NZ_JAENIL010000033.1"/>
</dbReference>
<sequence length="370" mass="40943">MNQLLITTRKGLFIYTPAADGSYQVSQTAFLGDPVTLALYDKRSGYLYAALKHGHFGCKLHRSKDNGASWEEIATPAYPAFPEGRAPDRCPMRQIEIPWKLELIWALTPGGDDQVGRIWCGTIPGGLFKSDDHGDSWELVESLWNNPARQKWFGGGYDFPGIHSVCVDPRDSEHVTLGISCGGVWKSKDDGTTWQQAGQGLRAAYLPPDQAHDPEAQDPHLLTQCKAEPDNLWTQHHNGIFKSQDGGQNFTEIEEAGPSTFGFAVAVHPSDPETAWFAPAIKDEQRYPVDGKFVITRTRDGGKSFETLRKGLPQEHSYDLIYRHALAVDDSGENLLTGSTTGNLWLSPDQGDTWQTISNTLPPIYSVAFI</sequence>
<dbReference type="EMBL" id="JAENIL010000033">
    <property type="protein sequence ID" value="MBK1878663.1"/>
    <property type="molecule type" value="Genomic_DNA"/>
</dbReference>
<dbReference type="InterPro" id="IPR052025">
    <property type="entry name" value="Xyloglucanase_GH74"/>
</dbReference>
<dbReference type="PANTHER" id="PTHR43739">
    <property type="entry name" value="XYLOGLUCANASE (EUROFUNG)"/>
    <property type="match status" value="1"/>
</dbReference>
<dbReference type="CDD" id="cd15482">
    <property type="entry name" value="Sialidase_non-viral"/>
    <property type="match status" value="1"/>
</dbReference>
<dbReference type="InterPro" id="IPR015943">
    <property type="entry name" value="WD40/YVTN_repeat-like_dom_sf"/>
</dbReference>
<evidence type="ECO:0000313" key="2">
    <source>
        <dbReference type="Proteomes" id="UP000617628"/>
    </source>
</evidence>